<sequence length="991" mass="109001">MKYFFTFLVTCLLPLSVALAQTKTISGRVTTAEDGEGLPGANVIVEGTSKGTTTDIEGNYSITLTPEENTLVFSFIGFQTQTIPVGNQSTIDVVMQTDAQTLEDVVVIGYGTVNKSDLTGSVSSVRGEDLTKVPAVSPTQALQGKVSGVQVTSTNGAPGSGTVVRIRGTGTFNNASPIYVVDGVILDNIDYLNSADIESMEVLKDASATAIYGSRGANGVVIVTTRQGARGQEGTTFNVTGEFSMQRMQRPIDLLNGPEFATVVNEIKPGTYNNVSAVPSTDWQDLLFRDAPIHNYQVSASGSTQKMQYYFGLGYFNQQGIIPKSSYERVTLKFNNTYNLADWARIGSNLSFTPYRQQNTRGNSPFVAYRSQPVVTPYQADGSYSVVPGVGNFLADIEYNNSFERGIRTVDNIYGELDLLEGLTLRTSFGVDMQYTKTESFTPVFFVSPQQQNDLNDLNKSYSDRVSWLWENTLNYRKELGRHRINAVVGYTMQESSSERFAAAGQDILRNDPDFWYLNPNNIVSTSIENTVDLSQNYAIMSYLARANYTFDNRYLFTATFRRDGSSKFSDNNRWGNFPSFAVGWNVINEAFMQEVPMLSNLKVRGSWGIIGNEKIDYNRQYSRVENGLAAVFGRGDMMYPGSTFGETGNPDLSWENTYQTDIGMEFGLFSNRLNVEVDYYNKRTEGILINLPVPGYLGNGDGATITYNAAEVLNRGFEYNVVWSGAANEFTYRIGTVGTTIHNEALKVFGTGGSGDRLFNGGITTATGPGLPLGAFYGYQVDGVFQTQEELNAYPHLSTAGVGDLRFVDTNADGVLNSDDRTYLGSPIPSFIYGLNMEFGWKGFDLTADFQGQTGNKIYNIKETVRPDLYNFEQHVINRWTGPGTSNTEPRATAGGYNWLPSSYFVQDGSYLRLRTLTLGYTLPEAIAQQAKMRSARVYLRGTNVFTLTKFTGYSPEVASSSSIDNGIDSGGNDSYPVSSIYSVGLNVTF</sequence>
<dbReference type="InterPro" id="IPR023997">
    <property type="entry name" value="TonB-dep_OMP_SusC/RagA_CS"/>
</dbReference>
<dbReference type="NCBIfam" id="TIGR04057">
    <property type="entry name" value="SusC_RagA_signa"/>
    <property type="match status" value="1"/>
</dbReference>
<evidence type="ECO:0000259" key="9">
    <source>
        <dbReference type="Pfam" id="PF07715"/>
    </source>
</evidence>
<evidence type="ECO:0000256" key="5">
    <source>
        <dbReference type="ARBA" id="ARBA00023136"/>
    </source>
</evidence>
<evidence type="ECO:0000256" key="2">
    <source>
        <dbReference type="ARBA" id="ARBA00022448"/>
    </source>
</evidence>
<evidence type="ECO:0000313" key="10">
    <source>
        <dbReference type="EMBL" id="SDK96985.1"/>
    </source>
</evidence>
<reference evidence="10 11" key="1">
    <citation type="submission" date="2016-10" db="EMBL/GenBank/DDBJ databases">
        <authorList>
            <person name="de Groot N.N."/>
        </authorList>
    </citation>
    <scope>NUCLEOTIDE SEQUENCE [LARGE SCALE GENOMIC DNA]</scope>
    <source>
        <strain evidence="10 11">DSM 25186</strain>
    </source>
</reference>
<organism evidence="10 11">
    <name type="scientific">Catalinimonas alkaloidigena</name>
    <dbReference type="NCBI Taxonomy" id="1075417"/>
    <lineage>
        <taxon>Bacteria</taxon>
        <taxon>Pseudomonadati</taxon>
        <taxon>Bacteroidota</taxon>
        <taxon>Cytophagia</taxon>
        <taxon>Cytophagales</taxon>
        <taxon>Catalimonadaceae</taxon>
        <taxon>Catalinimonas</taxon>
    </lineage>
</organism>
<dbReference type="InterPro" id="IPR037066">
    <property type="entry name" value="Plug_dom_sf"/>
</dbReference>
<feature type="signal peptide" evidence="8">
    <location>
        <begin position="1"/>
        <end position="20"/>
    </location>
</feature>
<evidence type="ECO:0000256" key="7">
    <source>
        <dbReference type="PROSITE-ProRule" id="PRU01360"/>
    </source>
</evidence>
<dbReference type="Gene3D" id="2.170.130.10">
    <property type="entry name" value="TonB-dependent receptor, plug domain"/>
    <property type="match status" value="1"/>
</dbReference>
<keyword evidence="6 7" id="KW-0998">Cell outer membrane</keyword>
<dbReference type="EMBL" id="FNFO01000004">
    <property type="protein sequence ID" value="SDK96985.1"/>
    <property type="molecule type" value="Genomic_DNA"/>
</dbReference>
<keyword evidence="2 7" id="KW-0813">Transport</keyword>
<dbReference type="InterPro" id="IPR039426">
    <property type="entry name" value="TonB-dep_rcpt-like"/>
</dbReference>
<evidence type="ECO:0000313" key="11">
    <source>
        <dbReference type="Proteomes" id="UP000198510"/>
    </source>
</evidence>
<dbReference type="AlphaFoldDB" id="A0A1G9G8U9"/>
<dbReference type="STRING" id="1075417.SAMN05421823_10422"/>
<name>A0A1G9G8U9_9BACT</name>
<dbReference type="Gene3D" id="2.60.40.1120">
    <property type="entry name" value="Carboxypeptidase-like, regulatory domain"/>
    <property type="match status" value="1"/>
</dbReference>
<dbReference type="Pfam" id="PF07715">
    <property type="entry name" value="Plug"/>
    <property type="match status" value="1"/>
</dbReference>
<keyword evidence="3 7" id="KW-1134">Transmembrane beta strand</keyword>
<comment type="subcellular location">
    <subcellularLocation>
        <location evidence="1 7">Cell outer membrane</location>
        <topology evidence="1 7">Multi-pass membrane protein</topology>
    </subcellularLocation>
</comment>
<dbReference type="InterPro" id="IPR036942">
    <property type="entry name" value="Beta-barrel_TonB_sf"/>
</dbReference>
<keyword evidence="8" id="KW-0732">Signal</keyword>
<feature type="domain" description="TonB-dependent receptor plug" evidence="9">
    <location>
        <begin position="115"/>
        <end position="220"/>
    </location>
</feature>
<proteinExistence type="inferred from homology"/>
<dbReference type="PROSITE" id="PS52016">
    <property type="entry name" value="TONB_DEPENDENT_REC_3"/>
    <property type="match status" value="1"/>
</dbReference>
<keyword evidence="11" id="KW-1185">Reference proteome</keyword>
<dbReference type="GO" id="GO:0009279">
    <property type="term" value="C:cell outer membrane"/>
    <property type="evidence" value="ECO:0007669"/>
    <property type="project" value="UniProtKB-SubCell"/>
</dbReference>
<dbReference type="InterPro" id="IPR023996">
    <property type="entry name" value="TonB-dep_OMP_SusC/RagA"/>
</dbReference>
<evidence type="ECO:0000256" key="1">
    <source>
        <dbReference type="ARBA" id="ARBA00004571"/>
    </source>
</evidence>
<keyword evidence="5 7" id="KW-0472">Membrane</keyword>
<dbReference type="SUPFAM" id="SSF56935">
    <property type="entry name" value="Porins"/>
    <property type="match status" value="1"/>
</dbReference>
<keyword evidence="4 7" id="KW-0812">Transmembrane</keyword>
<dbReference type="InterPro" id="IPR012910">
    <property type="entry name" value="Plug_dom"/>
</dbReference>
<evidence type="ECO:0000256" key="4">
    <source>
        <dbReference type="ARBA" id="ARBA00022692"/>
    </source>
</evidence>
<dbReference type="Gene3D" id="2.40.170.20">
    <property type="entry name" value="TonB-dependent receptor, beta-barrel domain"/>
    <property type="match status" value="1"/>
</dbReference>
<accession>A0A1G9G8U9</accession>
<dbReference type="InterPro" id="IPR008969">
    <property type="entry name" value="CarboxyPept-like_regulatory"/>
</dbReference>
<evidence type="ECO:0000256" key="3">
    <source>
        <dbReference type="ARBA" id="ARBA00022452"/>
    </source>
</evidence>
<dbReference type="Pfam" id="PF13715">
    <property type="entry name" value="CarbopepD_reg_2"/>
    <property type="match status" value="1"/>
</dbReference>
<dbReference type="RefSeq" id="WP_089681794.1">
    <property type="nucleotide sequence ID" value="NZ_FNFO01000004.1"/>
</dbReference>
<dbReference type="FunFam" id="2.170.130.10:FF:000008">
    <property type="entry name" value="SusC/RagA family TonB-linked outer membrane protein"/>
    <property type="match status" value="1"/>
</dbReference>
<comment type="similarity">
    <text evidence="7">Belongs to the TonB-dependent receptor family.</text>
</comment>
<feature type="chain" id="PRO_5011626875" evidence="8">
    <location>
        <begin position="21"/>
        <end position="991"/>
    </location>
</feature>
<dbReference type="OrthoDB" id="9768177at2"/>
<dbReference type="Proteomes" id="UP000198510">
    <property type="component" value="Unassembled WGS sequence"/>
</dbReference>
<dbReference type="SUPFAM" id="SSF49464">
    <property type="entry name" value="Carboxypeptidase regulatory domain-like"/>
    <property type="match status" value="1"/>
</dbReference>
<dbReference type="NCBIfam" id="TIGR04056">
    <property type="entry name" value="OMP_RagA_SusC"/>
    <property type="match status" value="1"/>
</dbReference>
<evidence type="ECO:0000256" key="6">
    <source>
        <dbReference type="ARBA" id="ARBA00023237"/>
    </source>
</evidence>
<gene>
    <name evidence="10" type="ORF">SAMN05421823_10422</name>
</gene>
<evidence type="ECO:0000256" key="8">
    <source>
        <dbReference type="SAM" id="SignalP"/>
    </source>
</evidence>
<protein>
    <submittedName>
        <fullName evidence="10">TonB-linked outer membrane protein, SusC/RagA family</fullName>
    </submittedName>
</protein>